<organism evidence="2 3">
    <name type="scientific">Panagrellus redivivus</name>
    <name type="common">Microworm</name>
    <dbReference type="NCBI Taxonomy" id="6233"/>
    <lineage>
        <taxon>Eukaryota</taxon>
        <taxon>Metazoa</taxon>
        <taxon>Ecdysozoa</taxon>
        <taxon>Nematoda</taxon>
        <taxon>Chromadorea</taxon>
        <taxon>Rhabditida</taxon>
        <taxon>Tylenchina</taxon>
        <taxon>Panagrolaimomorpha</taxon>
        <taxon>Panagrolaimoidea</taxon>
        <taxon>Panagrolaimidae</taxon>
        <taxon>Panagrellus</taxon>
    </lineage>
</organism>
<proteinExistence type="predicted"/>
<feature type="compositionally biased region" description="Polar residues" evidence="1">
    <location>
        <begin position="140"/>
        <end position="161"/>
    </location>
</feature>
<evidence type="ECO:0000313" key="3">
    <source>
        <dbReference type="WBParaSite" id="Pan_g17673.t1"/>
    </source>
</evidence>
<reference evidence="2" key="1">
    <citation type="journal article" date="2013" name="Genetics">
        <title>The draft genome and transcriptome of Panagrellus redivivus are shaped by the harsh demands of a free-living lifestyle.</title>
        <authorList>
            <person name="Srinivasan J."/>
            <person name="Dillman A.R."/>
            <person name="Macchietto M.G."/>
            <person name="Heikkinen L."/>
            <person name="Lakso M."/>
            <person name="Fracchia K.M."/>
            <person name="Antoshechkin I."/>
            <person name="Mortazavi A."/>
            <person name="Wong G."/>
            <person name="Sternberg P.W."/>
        </authorList>
    </citation>
    <scope>NUCLEOTIDE SEQUENCE [LARGE SCALE GENOMIC DNA]</scope>
    <source>
        <strain evidence="2">MT8872</strain>
    </source>
</reference>
<dbReference type="AlphaFoldDB" id="A0A7E4V7Z0"/>
<dbReference type="WBParaSite" id="Pan_g17673.t1">
    <property type="protein sequence ID" value="Pan_g17673.t1"/>
    <property type="gene ID" value="Pan_g17673"/>
</dbReference>
<feature type="region of interest" description="Disordered" evidence="1">
    <location>
        <begin position="137"/>
        <end position="165"/>
    </location>
</feature>
<evidence type="ECO:0000256" key="1">
    <source>
        <dbReference type="SAM" id="MobiDB-lite"/>
    </source>
</evidence>
<protein>
    <submittedName>
        <fullName evidence="3">Uncharacterized protein</fullName>
    </submittedName>
</protein>
<name>A0A7E4V7Z0_PANRE</name>
<reference evidence="3" key="2">
    <citation type="submission" date="2020-10" db="UniProtKB">
        <authorList>
            <consortium name="WormBaseParasite"/>
        </authorList>
    </citation>
    <scope>IDENTIFICATION</scope>
</reference>
<accession>A0A7E4V7Z0</accession>
<evidence type="ECO:0000313" key="2">
    <source>
        <dbReference type="Proteomes" id="UP000492821"/>
    </source>
</evidence>
<keyword evidence="2" id="KW-1185">Reference proteome</keyword>
<dbReference type="Proteomes" id="UP000492821">
    <property type="component" value="Unassembled WGS sequence"/>
</dbReference>
<sequence length="205" mass="22916">MVVAVTPLVCSEIYCAHNDYGQWQDNVASRFSCFYGRRETGEERARCDEDFNYDDNWPLDFDPMMTPMNKCIKPPGLAAFKRCNDKDNCNKERCNATDVVPWPETYTTTFETTIEPSTEAPTTPATVTVEARKAPIAISPNGTSNETDPNCENGKRNNQTGPLGLPLTNVYNNKQVNVVYNVPSTSNSCECRCNQSKGQNNYIAL</sequence>